<dbReference type="EMBL" id="SNXK01000007">
    <property type="protein sequence ID" value="TDP31897.1"/>
    <property type="molecule type" value="Genomic_DNA"/>
</dbReference>
<protein>
    <submittedName>
        <fullName evidence="1">Uncharacterized protein</fullName>
    </submittedName>
</protein>
<keyword evidence="2" id="KW-1185">Reference proteome</keyword>
<name>A0A4R6P2Y0_NOCIG</name>
<organism evidence="1 2">
    <name type="scientific">Nocardia ignorata</name>
    <dbReference type="NCBI Taxonomy" id="145285"/>
    <lineage>
        <taxon>Bacteria</taxon>
        <taxon>Bacillati</taxon>
        <taxon>Actinomycetota</taxon>
        <taxon>Actinomycetes</taxon>
        <taxon>Mycobacteriales</taxon>
        <taxon>Nocardiaceae</taxon>
        <taxon>Nocardia</taxon>
    </lineage>
</organism>
<sequence>MPIPTAASSTAADWTALSRASGAADCVAFLKHLWMQAISMSSL</sequence>
<proteinExistence type="predicted"/>
<accession>A0A4R6P2Y0</accession>
<evidence type="ECO:0000313" key="1">
    <source>
        <dbReference type="EMBL" id="TDP31897.1"/>
    </source>
</evidence>
<comment type="caution">
    <text evidence="1">The sequence shown here is derived from an EMBL/GenBank/DDBJ whole genome shotgun (WGS) entry which is preliminary data.</text>
</comment>
<dbReference type="Proteomes" id="UP000295087">
    <property type="component" value="Unassembled WGS sequence"/>
</dbReference>
<gene>
    <name evidence="1" type="ORF">DFR75_107122</name>
</gene>
<reference evidence="1 2" key="1">
    <citation type="submission" date="2019-03" db="EMBL/GenBank/DDBJ databases">
        <title>Genomic Encyclopedia of Type Strains, Phase IV (KMG-IV): sequencing the most valuable type-strain genomes for metagenomic binning, comparative biology and taxonomic classification.</title>
        <authorList>
            <person name="Goeker M."/>
        </authorList>
    </citation>
    <scope>NUCLEOTIDE SEQUENCE [LARGE SCALE GENOMIC DNA]</scope>
    <source>
        <strain evidence="1 2">DSM 44496</strain>
    </source>
</reference>
<dbReference type="AlphaFoldDB" id="A0A4R6P2Y0"/>
<evidence type="ECO:0000313" key="2">
    <source>
        <dbReference type="Proteomes" id="UP000295087"/>
    </source>
</evidence>